<evidence type="ECO:0000256" key="1">
    <source>
        <dbReference type="ARBA" id="ARBA00022723"/>
    </source>
</evidence>
<dbReference type="Gene3D" id="3.40.50.1000">
    <property type="entry name" value="HAD superfamily/HAD-like"/>
    <property type="match status" value="1"/>
</dbReference>
<evidence type="ECO:0000256" key="2">
    <source>
        <dbReference type="ARBA" id="ARBA00022801"/>
    </source>
</evidence>
<keyword evidence="5" id="KW-1185">Reference proteome</keyword>
<dbReference type="InterPro" id="IPR006379">
    <property type="entry name" value="HAD-SF_hydro_IIB"/>
</dbReference>
<dbReference type="SUPFAM" id="SSF56784">
    <property type="entry name" value="HAD-like"/>
    <property type="match status" value="1"/>
</dbReference>
<dbReference type="PANTHER" id="PTHR10000">
    <property type="entry name" value="PHOSPHOSERINE PHOSPHATASE"/>
    <property type="match status" value="1"/>
</dbReference>
<dbReference type="PANTHER" id="PTHR10000:SF8">
    <property type="entry name" value="HAD SUPERFAMILY HYDROLASE-LIKE, TYPE 3"/>
    <property type="match status" value="1"/>
</dbReference>
<protein>
    <submittedName>
        <fullName evidence="4">HAD-IIB family hydrolase</fullName>
    </submittedName>
</protein>
<dbReference type="EMBL" id="QPID01000012">
    <property type="protein sequence ID" value="RCU45136.1"/>
    <property type="molecule type" value="Genomic_DNA"/>
</dbReference>
<dbReference type="NCBIfam" id="TIGR01486">
    <property type="entry name" value="HAD-SF-IIB-MPGP"/>
    <property type="match status" value="1"/>
</dbReference>
<evidence type="ECO:0000313" key="4">
    <source>
        <dbReference type="EMBL" id="RCU45136.1"/>
    </source>
</evidence>
<dbReference type="Gene3D" id="3.30.980.20">
    <property type="entry name" value="Putative mannosyl-3-phosphoglycerate phosphatase, domain 2"/>
    <property type="match status" value="1"/>
</dbReference>
<dbReference type="InterPro" id="IPR036412">
    <property type="entry name" value="HAD-like_sf"/>
</dbReference>
<dbReference type="SFLD" id="SFLDG01140">
    <property type="entry name" value="C2.B:_Phosphomannomutase_and_P"/>
    <property type="match status" value="1"/>
</dbReference>
<dbReference type="SFLD" id="SFLDG01142">
    <property type="entry name" value="C2.B.2:_Mannosyl-3-phosphoglyc"/>
    <property type="match status" value="1"/>
</dbReference>
<dbReference type="Pfam" id="PF08282">
    <property type="entry name" value="Hydrolase_3"/>
    <property type="match status" value="2"/>
</dbReference>
<keyword evidence="2 4" id="KW-0378">Hydrolase</keyword>
<dbReference type="InterPro" id="IPR023214">
    <property type="entry name" value="HAD_sf"/>
</dbReference>
<dbReference type="NCBIfam" id="TIGR01484">
    <property type="entry name" value="HAD-SF-IIB"/>
    <property type="match status" value="1"/>
</dbReference>
<dbReference type="SFLD" id="SFLDS00003">
    <property type="entry name" value="Haloacid_Dehalogenase"/>
    <property type="match status" value="1"/>
</dbReference>
<dbReference type="AlphaFoldDB" id="A0A368N4J0"/>
<comment type="caution">
    <text evidence="4">The sequence shown here is derived from an EMBL/GenBank/DDBJ whole genome shotgun (WGS) entry which is preliminary data.</text>
</comment>
<reference evidence="4 5" key="1">
    <citation type="submission" date="2018-07" db="EMBL/GenBank/DDBJ databases">
        <title>Corallincola holothuriorum sp. nov., a new facultative anaerobe isolated from sea cucumber Apostichopus japonicus.</title>
        <authorList>
            <person name="Xia H."/>
        </authorList>
    </citation>
    <scope>NUCLEOTIDE SEQUENCE [LARGE SCALE GENOMIC DNA]</scope>
    <source>
        <strain evidence="4 5">C4</strain>
    </source>
</reference>
<dbReference type="GO" id="GO:0050531">
    <property type="term" value="F:mannosyl-3-phosphoglycerate phosphatase activity"/>
    <property type="evidence" value="ECO:0007669"/>
    <property type="project" value="InterPro"/>
</dbReference>
<gene>
    <name evidence="4" type="ORF">DU002_17055</name>
</gene>
<keyword evidence="3" id="KW-0460">Magnesium</keyword>
<name>A0A368N4J0_9GAMM</name>
<dbReference type="OrthoDB" id="193379at2"/>
<accession>A0A368N4J0</accession>
<keyword evidence="1" id="KW-0479">Metal-binding</keyword>
<dbReference type="Proteomes" id="UP000252558">
    <property type="component" value="Unassembled WGS sequence"/>
</dbReference>
<dbReference type="GO" id="GO:0051479">
    <property type="term" value="P:mannosylglycerate biosynthetic process"/>
    <property type="evidence" value="ECO:0007669"/>
    <property type="project" value="InterPro"/>
</dbReference>
<dbReference type="InterPro" id="IPR006381">
    <property type="entry name" value="HAD-SF-IIB-MPGP"/>
</dbReference>
<sequence length="292" mass="32678">MVSPQAQLIVYSDLDGTLLDHHNYSFAAAQRSLALLASANFPLLLNTSKTFSEVISLRHQLDNHHPFIIENGSAICIPANYFVWLDGMLSTQLYAGEQRYFIQNLGPNYSNIIKVLHQLRKQHGYQFTGFADMSDADVADCTSLPLADAQMAKRRQASEPMLWQDSDAALTQLKLQLKPLGLKVLKGGRFLHVMGHVDKSTALDWLQPHFARKYAQFKQITVALGDSQNDLCMLERADIGVVIPDAKNQRLSPVGKQIKFASQQGPEGWDAVMYPLILDIINSLPEKEFMHG</sequence>
<dbReference type="GO" id="GO:0005829">
    <property type="term" value="C:cytosol"/>
    <property type="evidence" value="ECO:0007669"/>
    <property type="project" value="TreeGrafter"/>
</dbReference>
<evidence type="ECO:0000313" key="5">
    <source>
        <dbReference type="Proteomes" id="UP000252558"/>
    </source>
</evidence>
<organism evidence="4 5">
    <name type="scientific">Corallincola holothuriorum</name>
    <dbReference type="NCBI Taxonomy" id="2282215"/>
    <lineage>
        <taxon>Bacteria</taxon>
        <taxon>Pseudomonadati</taxon>
        <taxon>Pseudomonadota</taxon>
        <taxon>Gammaproteobacteria</taxon>
        <taxon>Alteromonadales</taxon>
        <taxon>Psychromonadaceae</taxon>
        <taxon>Corallincola</taxon>
    </lineage>
</organism>
<dbReference type="GO" id="GO:0000287">
    <property type="term" value="F:magnesium ion binding"/>
    <property type="evidence" value="ECO:0007669"/>
    <property type="project" value="TreeGrafter"/>
</dbReference>
<proteinExistence type="predicted"/>
<evidence type="ECO:0000256" key="3">
    <source>
        <dbReference type="ARBA" id="ARBA00022842"/>
    </source>
</evidence>